<comment type="caution">
    <text evidence="1">The sequence shown here is derived from an EMBL/GenBank/DDBJ whole genome shotgun (WGS) entry which is preliminary data.</text>
</comment>
<accession>A0A397VY16</accession>
<dbReference type="EMBL" id="QKWP01000239">
    <property type="protein sequence ID" value="RIB23906.1"/>
    <property type="molecule type" value="Genomic_DNA"/>
</dbReference>
<dbReference type="Proteomes" id="UP000266673">
    <property type="component" value="Unassembled WGS sequence"/>
</dbReference>
<sequence>MGFHVVDDDTRMEERTVHSYDIRLKEKRNSRSMKDVILIDLQENNLHTLDDYVNAINTVANVPTVQQYTRKEHVIPIVADWPGQIHAVEEENNIPCNDDDECTRPTKYAANSFEKALLDFQVK</sequence>
<dbReference type="OrthoDB" id="2426429at2759"/>
<gene>
    <name evidence="1" type="ORF">C2G38_2032339</name>
</gene>
<dbReference type="AlphaFoldDB" id="A0A397VY16"/>
<organism evidence="1 2">
    <name type="scientific">Gigaspora rosea</name>
    <dbReference type="NCBI Taxonomy" id="44941"/>
    <lineage>
        <taxon>Eukaryota</taxon>
        <taxon>Fungi</taxon>
        <taxon>Fungi incertae sedis</taxon>
        <taxon>Mucoromycota</taxon>
        <taxon>Glomeromycotina</taxon>
        <taxon>Glomeromycetes</taxon>
        <taxon>Diversisporales</taxon>
        <taxon>Gigasporaceae</taxon>
        <taxon>Gigaspora</taxon>
    </lineage>
</organism>
<keyword evidence="2" id="KW-1185">Reference proteome</keyword>
<reference evidence="1 2" key="1">
    <citation type="submission" date="2018-06" db="EMBL/GenBank/DDBJ databases">
        <title>Comparative genomics reveals the genomic features of Rhizophagus irregularis, R. cerebriforme, R. diaphanum and Gigaspora rosea, and their symbiotic lifestyle signature.</title>
        <authorList>
            <person name="Morin E."/>
            <person name="San Clemente H."/>
            <person name="Chen E.C.H."/>
            <person name="De La Providencia I."/>
            <person name="Hainaut M."/>
            <person name="Kuo A."/>
            <person name="Kohler A."/>
            <person name="Murat C."/>
            <person name="Tang N."/>
            <person name="Roy S."/>
            <person name="Loubradou J."/>
            <person name="Henrissat B."/>
            <person name="Grigoriev I.V."/>
            <person name="Corradi N."/>
            <person name="Roux C."/>
            <person name="Martin F.M."/>
        </authorList>
    </citation>
    <scope>NUCLEOTIDE SEQUENCE [LARGE SCALE GENOMIC DNA]</scope>
    <source>
        <strain evidence="1 2">DAOM 194757</strain>
    </source>
</reference>
<evidence type="ECO:0000313" key="2">
    <source>
        <dbReference type="Proteomes" id="UP000266673"/>
    </source>
</evidence>
<proteinExistence type="predicted"/>
<evidence type="ECO:0000313" key="1">
    <source>
        <dbReference type="EMBL" id="RIB23906.1"/>
    </source>
</evidence>
<protein>
    <submittedName>
        <fullName evidence="1">Uncharacterized protein</fullName>
    </submittedName>
</protein>
<name>A0A397VY16_9GLOM</name>